<evidence type="ECO:0000313" key="6">
    <source>
        <dbReference type="Proteomes" id="UP000627538"/>
    </source>
</evidence>
<dbReference type="PANTHER" id="PTHR30146:SF109">
    <property type="entry name" value="HTH-TYPE TRANSCRIPTIONAL REGULATOR GALS"/>
    <property type="match status" value="1"/>
</dbReference>
<evidence type="ECO:0000259" key="4">
    <source>
        <dbReference type="PROSITE" id="PS50932"/>
    </source>
</evidence>
<evidence type="ECO:0000313" key="5">
    <source>
        <dbReference type="EMBL" id="MBD3689836.1"/>
    </source>
</evidence>
<dbReference type="SMART" id="SM00354">
    <property type="entry name" value="HTH_LACI"/>
    <property type="match status" value="1"/>
</dbReference>
<dbReference type="Pfam" id="PF00356">
    <property type="entry name" value="LacI"/>
    <property type="match status" value="1"/>
</dbReference>
<dbReference type="InterPro" id="IPR046335">
    <property type="entry name" value="LacI/GalR-like_sensor"/>
</dbReference>
<dbReference type="GO" id="GO:0003700">
    <property type="term" value="F:DNA-binding transcription factor activity"/>
    <property type="evidence" value="ECO:0007669"/>
    <property type="project" value="TreeGrafter"/>
</dbReference>
<dbReference type="Pfam" id="PF13377">
    <property type="entry name" value="Peripla_BP_3"/>
    <property type="match status" value="1"/>
</dbReference>
<evidence type="ECO:0000256" key="3">
    <source>
        <dbReference type="ARBA" id="ARBA00023163"/>
    </source>
</evidence>
<dbReference type="CDD" id="cd01392">
    <property type="entry name" value="HTH_LacI"/>
    <property type="match status" value="1"/>
</dbReference>
<evidence type="ECO:0000256" key="2">
    <source>
        <dbReference type="ARBA" id="ARBA00023125"/>
    </source>
</evidence>
<dbReference type="PROSITE" id="PS50932">
    <property type="entry name" value="HTH_LACI_2"/>
    <property type="match status" value="1"/>
</dbReference>
<dbReference type="InterPro" id="IPR010982">
    <property type="entry name" value="Lambda_DNA-bd_dom_sf"/>
</dbReference>
<keyword evidence="1" id="KW-0805">Transcription regulation</keyword>
<organism evidence="5 6">
    <name type="scientific">Nanchangia anserum</name>
    <dbReference type="NCBI Taxonomy" id="2692125"/>
    <lineage>
        <taxon>Bacteria</taxon>
        <taxon>Bacillati</taxon>
        <taxon>Actinomycetota</taxon>
        <taxon>Actinomycetes</taxon>
        <taxon>Actinomycetales</taxon>
        <taxon>Actinomycetaceae</taxon>
        <taxon>Nanchangia</taxon>
    </lineage>
</organism>
<dbReference type="AlphaFoldDB" id="A0A8I0GCN9"/>
<comment type="caution">
    <text evidence="5">The sequence shown here is derived from an EMBL/GenBank/DDBJ whole genome shotgun (WGS) entry which is preliminary data.</text>
</comment>
<dbReference type="GO" id="GO:0000976">
    <property type="term" value="F:transcription cis-regulatory region binding"/>
    <property type="evidence" value="ECO:0007669"/>
    <property type="project" value="TreeGrafter"/>
</dbReference>
<reference evidence="5 6" key="1">
    <citation type="submission" date="2020-08" db="EMBL/GenBank/DDBJ databases">
        <title>Winkia gen. nov., sp. nov., isolated from faeces of the Anser albifrons in China.</title>
        <authorList>
            <person name="Liu Q."/>
        </authorList>
    </citation>
    <scope>NUCLEOTIDE SEQUENCE [LARGE SCALE GENOMIC DNA]</scope>
    <source>
        <strain evidence="5 6">C62</strain>
    </source>
</reference>
<dbReference type="Gene3D" id="1.10.260.40">
    <property type="entry name" value="lambda repressor-like DNA-binding domains"/>
    <property type="match status" value="1"/>
</dbReference>
<dbReference type="Gene3D" id="3.40.50.2300">
    <property type="match status" value="2"/>
</dbReference>
<evidence type="ECO:0000256" key="1">
    <source>
        <dbReference type="ARBA" id="ARBA00023015"/>
    </source>
</evidence>
<proteinExistence type="predicted"/>
<dbReference type="InterPro" id="IPR028082">
    <property type="entry name" value="Peripla_BP_I"/>
</dbReference>
<sequence length="345" mass="37438">MAVTQEDVARKAGVSRQLVSLVVRGDPRVSAERRRAVKQAMAELNYRPNAAARALAERRSNIVGVVLPAFSNPYFGNIVEALREPCHDRGLTPLVAFSQESPKIEAEAIDHFIQTGVAAVIVVAPIQAPESLRRVAEDIPLVVAAREPMGGYIDTITSANRTGAKIATQHALDVGYERVIYVGRTHPVDGSVSSRRELGYLDALAQAGRIDEALTVLTKEAVGQTLEEVFDEVGSTNCCFVVVNDMLAIEIVAELGLRGIQPGLEVGVIGYDNTYLAGLHGFQITSMDPNYAATAEAILEAVTERIHQPDLDGRHRTITPHLVKRASSRRHTWGTHAARRRTSQG</sequence>
<keyword evidence="6" id="KW-1185">Reference proteome</keyword>
<dbReference type="InterPro" id="IPR000843">
    <property type="entry name" value="HTH_LacI"/>
</dbReference>
<accession>A0A8I0GCN9</accession>
<name>A0A8I0GCN9_9ACTO</name>
<keyword evidence="3" id="KW-0804">Transcription</keyword>
<dbReference type="EMBL" id="JACRUO010000001">
    <property type="protein sequence ID" value="MBD3689836.1"/>
    <property type="molecule type" value="Genomic_DNA"/>
</dbReference>
<dbReference type="CDD" id="cd06267">
    <property type="entry name" value="PBP1_LacI_sugar_binding-like"/>
    <property type="match status" value="1"/>
</dbReference>
<keyword evidence="2 5" id="KW-0238">DNA-binding</keyword>
<dbReference type="SUPFAM" id="SSF47413">
    <property type="entry name" value="lambda repressor-like DNA-binding domains"/>
    <property type="match status" value="1"/>
</dbReference>
<dbReference type="SUPFAM" id="SSF53822">
    <property type="entry name" value="Periplasmic binding protein-like I"/>
    <property type="match status" value="1"/>
</dbReference>
<gene>
    <name evidence="5" type="ORF">H8R10_06310</name>
</gene>
<feature type="domain" description="HTH lacI-type" evidence="4">
    <location>
        <begin position="3"/>
        <end position="57"/>
    </location>
</feature>
<dbReference type="Proteomes" id="UP000627538">
    <property type="component" value="Unassembled WGS sequence"/>
</dbReference>
<dbReference type="RefSeq" id="WP_191071857.1">
    <property type="nucleotide sequence ID" value="NZ_CP060506.1"/>
</dbReference>
<protein>
    <submittedName>
        <fullName evidence="5">LacI family DNA-binding transcriptional regulator</fullName>
    </submittedName>
</protein>
<dbReference type="PANTHER" id="PTHR30146">
    <property type="entry name" value="LACI-RELATED TRANSCRIPTIONAL REPRESSOR"/>
    <property type="match status" value="1"/>
</dbReference>